<reference evidence="6 7" key="1">
    <citation type="submission" date="2020-07" db="EMBL/GenBank/DDBJ databases">
        <title>The complete genome of Paracoccus pantotrophus ACCC 10489.</title>
        <authorList>
            <person name="Si Y."/>
        </authorList>
    </citation>
    <scope>NUCLEOTIDE SEQUENCE [LARGE SCALE GENOMIC DNA]</scope>
    <source>
        <strain evidence="6 7">ACCC10489</strain>
    </source>
</reference>
<dbReference type="GO" id="GO:0005737">
    <property type="term" value="C:cytoplasm"/>
    <property type="evidence" value="ECO:0007669"/>
    <property type="project" value="UniProtKB-SubCell"/>
</dbReference>
<keyword evidence="2" id="KW-0963">Cytoplasm</keyword>
<dbReference type="CDD" id="cd12108">
    <property type="entry name" value="Hr-like"/>
    <property type="match status" value="1"/>
</dbReference>
<feature type="domain" description="Hemerythrin-like" evidence="5">
    <location>
        <begin position="84"/>
        <end position="222"/>
    </location>
</feature>
<dbReference type="PANTHER" id="PTHR36438:SF1">
    <property type="entry name" value="IRON-SULFUR CLUSTER REPAIR PROTEIN YTFE"/>
    <property type="match status" value="1"/>
</dbReference>
<dbReference type="GO" id="GO:0046872">
    <property type="term" value="F:metal ion binding"/>
    <property type="evidence" value="ECO:0007669"/>
    <property type="project" value="UniProtKB-KW"/>
</dbReference>
<dbReference type="InterPro" id="IPR019903">
    <property type="entry name" value="RIC_family"/>
</dbReference>
<dbReference type="NCBIfam" id="TIGR03652">
    <property type="entry name" value="FeS_repair_RIC"/>
    <property type="match status" value="1"/>
</dbReference>
<keyword evidence="4" id="KW-0408">Iron</keyword>
<keyword evidence="3" id="KW-0479">Metal-binding</keyword>
<dbReference type="Pfam" id="PF01814">
    <property type="entry name" value="Hemerythrin"/>
    <property type="match status" value="1"/>
</dbReference>
<dbReference type="Pfam" id="PF04405">
    <property type="entry name" value="ScdA_N"/>
    <property type="match status" value="1"/>
</dbReference>
<name>A0A7H9BVJ9_PARPN</name>
<organism evidence="6 7">
    <name type="scientific">Paracoccus pantotrophus</name>
    <name type="common">Thiosphaera pantotropha</name>
    <dbReference type="NCBI Taxonomy" id="82367"/>
    <lineage>
        <taxon>Bacteria</taxon>
        <taxon>Pseudomonadati</taxon>
        <taxon>Pseudomonadota</taxon>
        <taxon>Alphaproteobacteria</taxon>
        <taxon>Rhodobacterales</taxon>
        <taxon>Paracoccaceae</taxon>
        <taxon>Paracoccus</taxon>
    </lineage>
</organism>
<accession>A0A7H9BVJ9</accession>
<sequence>METAMPQTTFPLHDRTVGEIAARLPGASGVFRRFGIDFCCHGEVPLAEAANRRQLDLGALEAVLGDLDPLAIPDAPRETGALIDHIQTRYHQAHRRQIPELIALSRKVEAVHAGHPEVPGGLADLLQRIWGELEVHMKKEELILFPAMRRQAADRIAVPIAEMRHDHDDHGAFLAELARLTQDHTVPEGACRTWQALYAGTAQLRADLMEHIHLENNVLFPRFEKGA</sequence>
<proteinExistence type="predicted"/>
<evidence type="ECO:0000259" key="5">
    <source>
        <dbReference type="Pfam" id="PF01814"/>
    </source>
</evidence>
<protein>
    <submittedName>
        <fullName evidence="6">Iron-sulfur cluster repair di-iron protein</fullName>
    </submittedName>
</protein>
<dbReference type="Proteomes" id="UP000509322">
    <property type="component" value="Chromosome 2"/>
</dbReference>
<comment type="subcellular location">
    <subcellularLocation>
        <location evidence="1">Cytoplasm</location>
    </subcellularLocation>
</comment>
<evidence type="ECO:0000256" key="3">
    <source>
        <dbReference type="ARBA" id="ARBA00022723"/>
    </source>
</evidence>
<dbReference type="InterPro" id="IPR012312">
    <property type="entry name" value="Hemerythrin-like"/>
</dbReference>
<evidence type="ECO:0000313" key="6">
    <source>
        <dbReference type="EMBL" id="QLH14895.1"/>
    </source>
</evidence>
<evidence type="ECO:0000313" key="7">
    <source>
        <dbReference type="Proteomes" id="UP000509322"/>
    </source>
</evidence>
<evidence type="ECO:0000256" key="1">
    <source>
        <dbReference type="ARBA" id="ARBA00004496"/>
    </source>
</evidence>
<dbReference type="Gene3D" id="1.20.120.520">
    <property type="entry name" value="nmb1532 protein domain like"/>
    <property type="match status" value="1"/>
</dbReference>
<evidence type="ECO:0000256" key="4">
    <source>
        <dbReference type="ARBA" id="ARBA00023004"/>
    </source>
</evidence>
<dbReference type="AlphaFoldDB" id="A0A7H9BVJ9"/>
<gene>
    <name evidence="6" type="primary">ric</name>
    <name evidence="6" type="ORF">HYQ43_11500</name>
</gene>
<evidence type="ECO:0000256" key="2">
    <source>
        <dbReference type="ARBA" id="ARBA00022490"/>
    </source>
</evidence>
<dbReference type="PANTHER" id="PTHR36438">
    <property type="entry name" value="IRON-SULFUR CLUSTER REPAIR PROTEIN YTFE"/>
    <property type="match status" value="1"/>
</dbReference>
<dbReference type="EMBL" id="CP058690">
    <property type="protein sequence ID" value="QLH14895.1"/>
    <property type="molecule type" value="Genomic_DNA"/>
</dbReference>